<dbReference type="InterPro" id="IPR007459">
    <property type="entry name" value="DNA_pol3_chi"/>
</dbReference>
<dbReference type="PANTHER" id="PTHR38767:SF1">
    <property type="entry name" value="DNA POLYMERASE III SUBUNIT CHI"/>
    <property type="match status" value="1"/>
</dbReference>
<comment type="caution">
    <text evidence="1">The sequence shown here is derived from an EMBL/GenBank/DDBJ whole genome shotgun (WGS) entry which is preliminary data.</text>
</comment>
<reference evidence="1" key="1">
    <citation type="journal article" date="2015" name="Nature">
        <title>Complex archaea that bridge the gap between prokaryotes and eukaryotes.</title>
        <authorList>
            <person name="Spang A."/>
            <person name="Saw J.H."/>
            <person name="Jorgensen S.L."/>
            <person name="Zaremba-Niedzwiedzka K."/>
            <person name="Martijn J."/>
            <person name="Lind A.E."/>
            <person name="van Eijk R."/>
            <person name="Schleper C."/>
            <person name="Guy L."/>
            <person name="Ettema T.J."/>
        </authorList>
    </citation>
    <scope>NUCLEOTIDE SEQUENCE</scope>
</reference>
<organism evidence="1">
    <name type="scientific">marine sediment metagenome</name>
    <dbReference type="NCBI Taxonomy" id="412755"/>
    <lineage>
        <taxon>unclassified sequences</taxon>
        <taxon>metagenomes</taxon>
        <taxon>ecological metagenomes</taxon>
    </lineage>
</organism>
<proteinExistence type="predicted"/>
<dbReference type="GO" id="GO:0003887">
    <property type="term" value="F:DNA-directed DNA polymerase activity"/>
    <property type="evidence" value="ECO:0007669"/>
    <property type="project" value="InterPro"/>
</dbReference>
<dbReference type="InterPro" id="IPR036768">
    <property type="entry name" value="PolIII_chi_sf"/>
</dbReference>
<dbReference type="EMBL" id="LAZR01000128">
    <property type="protein sequence ID" value="KKN88473.1"/>
    <property type="molecule type" value="Genomic_DNA"/>
</dbReference>
<evidence type="ECO:0000313" key="1">
    <source>
        <dbReference type="EMBL" id="KKN88473.1"/>
    </source>
</evidence>
<name>A0A0F9XA00_9ZZZZ</name>
<dbReference type="Pfam" id="PF04364">
    <property type="entry name" value="DNA_pol3_chi"/>
    <property type="match status" value="1"/>
</dbReference>
<evidence type="ECO:0008006" key="2">
    <source>
        <dbReference type="Google" id="ProtNLM"/>
    </source>
</evidence>
<dbReference type="PANTHER" id="PTHR38767">
    <property type="entry name" value="DNA POLYMERASE III SUBUNIT CHI"/>
    <property type="match status" value="1"/>
</dbReference>
<accession>A0A0F9XA00</accession>
<gene>
    <name evidence="1" type="ORF">LCGC14_0247700</name>
</gene>
<dbReference type="AlphaFoldDB" id="A0A0F9XA00"/>
<dbReference type="GO" id="GO:0006260">
    <property type="term" value="P:DNA replication"/>
    <property type="evidence" value="ECO:0007669"/>
    <property type="project" value="InterPro"/>
</dbReference>
<sequence>MTRIDFYLLSSDQLATRLQYACRLAHKAWQKGHRVYLHCQDEAAAEQLDQLLWSFREEAFLPHALLGEQTDEPVICGSGDDPGAQQDLLINLSDNTPGFFSRFARLAEIVVEQDPVRVPARERFRFYRERGYPLQTHQIRTAG</sequence>
<protein>
    <recommendedName>
        <fullName evidence="2">DNA polymerase III subunit chi</fullName>
    </recommendedName>
</protein>
<dbReference type="GO" id="GO:0003677">
    <property type="term" value="F:DNA binding"/>
    <property type="evidence" value="ECO:0007669"/>
    <property type="project" value="InterPro"/>
</dbReference>
<dbReference type="SUPFAM" id="SSF102400">
    <property type="entry name" value="DNA polymerase III chi subunit"/>
    <property type="match status" value="1"/>
</dbReference>
<dbReference type="GO" id="GO:0032298">
    <property type="term" value="P:positive regulation of DNA-templated DNA replication initiation"/>
    <property type="evidence" value="ECO:0007669"/>
    <property type="project" value="TreeGrafter"/>
</dbReference>
<dbReference type="Gene3D" id="3.40.50.10110">
    <property type="entry name" value="DNA polymerase III subunit chi"/>
    <property type="match status" value="1"/>
</dbReference>